<organism evidence="3 4">
    <name type="scientific">Patulibacter medicamentivorans</name>
    <dbReference type="NCBI Taxonomy" id="1097667"/>
    <lineage>
        <taxon>Bacteria</taxon>
        <taxon>Bacillati</taxon>
        <taxon>Actinomycetota</taxon>
        <taxon>Thermoleophilia</taxon>
        <taxon>Solirubrobacterales</taxon>
        <taxon>Patulibacteraceae</taxon>
        <taxon>Patulibacter</taxon>
    </lineage>
</organism>
<evidence type="ECO:0000313" key="3">
    <source>
        <dbReference type="EMBL" id="EHN12371.1"/>
    </source>
</evidence>
<reference evidence="3 4" key="1">
    <citation type="journal article" date="2013" name="Biodegradation">
        <title>Quantitative proteomic analysis of ibuprofen-degrading Patulibacter sp. strain I11.</title>
        <authorList>
            <person name="Almeida B."/>
            <person name="Kjeldal H."/>
            <person name="Lolas I."/>
            <person name="Knudsen A.D."/>
            <person name="Carvalho G."/>
            <person name="Nielsen K.L."/>
            <person name="Barreto Crespo M.T."/>
            <person name="Stensballe A."/>
            <person name="Nielsen J.L."/>
        </authorList>
    </citation>
    <scope>NUCLEOTIDE SEQUENCE [LARGE SCALE GENOMIC DNA]</scope>
    <source>
        <strain evidence="3 4">I11</strain>
    </source>
</reference>
<dbReference type="GO" id="GO:0003700">
    <property type="term" value="F:DNA-binding transcription factor activity"/>
    <property type="evidence" value="ECO:0007669"/>
    <property type="project" value="InterPro"/>
</dbReference>
<name>H0E1S0_9ACTN</name>
<dbReference type="InterPro" id="IPR047057">
    <property type="entry name" value="MerR_fam"/>
</dbReference>
<comment type="caution">
    <text evidence="3">The sequence shown here is derived from an EMBL/GenBank/DDBJ whole genome shotgun (WGS) entry which is preliminary data.</text>
</comment>
<dbReference type="Proteomes" id="UP000005143">
    <property type="component" value="Unassembled WGS sequence"/>
</dbReference>
<dbReference type="Pfam" id="PF13411">
    <property type="entry name" value="MerR_1"/>
    <property type="match status" value="1"/>
</dbReference>
<keyword evidence="1" id="KW-0238">DNA-binding</keyword>
<dbReference type="InterPro" id="IPR000551">
    <property type="entry name" value="MerR-type_HTH_dom"/>
</dbReference>
<dbReference type="SMART" id="SM00422">
    <property type="entry name" value="HTH_MERR"/>
    <property type="match status" value="1"/>
</dbReference>
<dbReference type="AlphaFoldDB" id="H0E1S0"/>
<dbReference type="EMBL" id="AGUD01000030">
    <property type="protein sequence ID" value="EHN12371.1"/>
    <property type="molecule type" value="Genomic_DNA"/>
</dbReference>
<dbReference type="SUPFAM" id="SSF46955">
    <property type="entry name" value="Putative DNA-binding domain"/>
    <property type="match status" value="1"/>
</dbReference>
<dbReference type="PANTHER" id="PTHR30204">
    <property type="entry name" value="REDOX-CYCLING DRUG-SENSING TRANSCRIPTIONAL ACTIVATOR SOXR"/>
    <property type="match status" value="1"/>
</dbReference>
<dbReference type="PATRIC" id="fig|1097667.3.peg.729"/>
<dbReference type="PROSITE" id="PS50937">
    <property type="entry name" value="HTH_MERR_2"/>
    <property type="match status" value="1"/>
</dbReference>
<dbReference type="PANTHER" id="PTHR30204:SF93">
    <property type="entry name" value="HTH MERR-TYPE DOMAIN-CONTAINING PROTEIN"/>
    <property type="match status" value="1"/>
</dbReference>
<evidence type="ECO:0000313" key="4">
    <source>
        <dbReference type="Proteomes" id="UP000005143"/>
    </source>
</evidence>
<dbReference type="Gene3D" id="1.10.1660.10">
    <property type="match status" value="1"/>
</dbReference>
<dbReference type="CDD" id="cd00592">
    <property type="entry name" value="HTH_MerR-like"/>
    <property type="match status" value="1"/>
</dbReference>
<protein>
    <submittedName>
        <fullName evidence="3">Transcriptional regulator MerR family</fullName>
    </submittedName>
</protein>
<sequence length="258" mass="29165">MRQAEPVLTIGQLASYAGVTIRAVRHYHAKGLLAEPERDRSGYRRYDAAAVIELIRIRTLADAGVPLSRVKQLLEADEEEFATAVAEIDQRIRAEIRERQQHRRRIARLAAGDSLALPPVVVGYLQRLRELGVHRRVLELERDGWILVSAHYPDQIEEWIAGKTADLEDPEFQDLYRSISACIDAAPDDPRLEALADRLARILDRAEAETEEQLDGPLAALVDAVTVEMTPAWHRLEELMEERGFVGWNQLERVDPAG</sequence>
<proteinExistence type="predicted"/>
<dbReference type="PRINTS" id="PR00040">
    <property type="entry name" value="HTHMERR"/>
</dbReference>
<gene>
    <name evidence="3" type="ORF">PAI11_07320</name>
</gene>
<feature type="domain" description="HTH merR-type" evidence="2">
    <location>
        <begin position="7"/>
        <end position="76"/>
    </location>
</feature>
<dbReference type="GO" id="GO:0003677">
    <property type="term" value="F:DNA binding"/>
    <property type="evidence" value="ECO:0007669"/>
    <property type="project" value="UniProtKB-KW"/>
</dbReference>
<keyword evidence="4" id="KW-1185">Reference proteome</keyword>
<evidence type="ECO:0000259" key="2">
    <source>
        <dbReference type="PROSITE" id="PS50937"/>
    </source>
</evidence>
<dbReference type="InterPro" id="IPR009061">
    <property type="entry name" value="DNA-bd_dom_put_sf"/>
</dbReference>
<accession>H0E1S0</accession>
<evidence type="ECO:0000256" key="1">
    <source>
        <dbReference type="ARBA" id="ARBA00023125"/>
    </source>
</evidence>